<dbReference type="GO" id="GO:0032934">
    <property type="term" value="F:sterol binding"/>
    <property type="evidence" value="ECO:0007669"/>
    <property type="project" value="InterPro"/>
</dbReference>
<comment type="subcellular location">
    <subcellularLocation>
        <location evidence="2">Endomembrane system</location>
    </subcellularLocation>
    <subcellularLocation>
        <location evidence="1">Endoplasmic reticulum</location>
    </subcellularLocation>
</comment>
<accession>A0A670ZMI3</accession>
<dbReference type="GO" id="GO:0032936">
    <property type="term" value="C:SREBP-SCAP complex"/>
    <property type="evidence" value="ECO:0007669"/>
    <property type="project" value="TreeGrafter"/>
</dbReference>
<dbReference type="Proteomes" id="UP000472273">
    <property type="component" value="Unplaced"/>
</dbReference>
<keyword evidence="4" id="KW-0472">Membrane</keyword>
<evidence type="ECO:0000256" key="3">
    <source>
        <dbReference type="ARBA" id="ARBA00022824"/>
    </source>
</evidence>
<evidence type="ECO:0000313" key="6">
    <source>
        <dbReference type="Ensembl" id="ENSPTXP00000023977.1"/>
    </source>
</evidence>
<sequence length="256" mass="27997">LFGAPAFLNDSFVREQPGARTQRTTGLCHRRSCRARGVASARGEGGREGKNGELPCACLCHREGRVRGHGSRARPKKRACGRRAFLPPFLHPARCFVADRERSRFQGGPGEASGRSLLRSPPGLACRVSFALGEASAATLCRHSSGWQRADAEPPRMSWTESLRGKISGAFYNHGLRCASCPIPIILFTGLCVLACCYPLLKLPLPGTGPVEYTTPVKDYSQPPLFPTQPQGELSERPDWVRDGPRPPPPRANRRF</sequence>
<dbReference type="InterPro" id="IPR030225">
    <property type="entry name" value="SCAP"/>
</dbReference>
<proteinExistence type="predicted"/>
<evidence type="ECO:0000256" key="1">
    <source>
        <dbReference type="ARBA" id="ARBA00004240"/>
    </source>
</evidence>
<dbReference type="PANTHER" id="PTHR46378">
    <property type="entry name" value="STEROL REGULATORY ELEMENT-BINDING PROTEIN CLEAVAGE-ACTIVATING PROTEIN"/>
    <property type="match status" value="1"/>
</dbReference>
<feature type="compositionally biased region" description="Pro residues" evidence="5">
    <location>
        <begin position="246"/>
        <end position="256"/>
    </location>
</feature>
<feature type="compositionally biased region" description="Basic and acidic residues" evidence="5">
    <location>
        <begin position="234"/>
        <end position="245"/>
    </location>
</feature>
<keyword evidence="7" id="KW-1185">Reference proteome</keyword>
<protein>
    <submittedName>
        <fullName evidence="6">Uncharacterized protein</fullName>
    </submittedName>
</protein>
<evidence type="ECO:0000256" key="2">
    <source>
        <dbReference type="ARBA" id="ARBA00004308"/>
    </source>
</evidence>
<reference evidence="6" key="1">
    <citation type="submission" date="2025-08" db="UniProtKB">
        <authorList>
            <consortium name="Ensembl"/>
        </authorList>
    </citation>
    <scope>IDENTIFICATION</scope>
</reference>
<dbReference type="GO" id="GO:0005789">
    <property type="term" value="C:endoplasmic reticulum membrane"/>
    <property type="evidence" value="ECO:0007669"/>
    <property type="project" value="InterPro"/>
</dbReference>
<dbReference type="GO" id="GO:0000139">
    <property type="term" value="C:Golgi membrane"/>
    <property type="evidence" value="ECO:0007669"/>
    <property type="project" value="InterPro"/>
</dbReference>
<organism evidence="6 7">
    <name type="scientific">Pseudonaja textilis</name>
    <name type="common">Eastern brown snake</name>
    <dbReference type="NCBI Taxonomy" id="8673"/>
    <lineage>
        <taxon>Eukaryota</taxon>
        <taxon>Metazoa</taxon>
        <taxon>Chordata</taxon>
        <taxon>Craniata</taxon>
        <taxon>Vertebrata</taxon>
        <taxon>Euteleostomi</taxon>
        <taxon>Lepidosauria</taxon>
        <taxon>Squamata</taxon>
        <taxon>Bifurcata</taxon>
        <taxon>Unidentata</taxon>
        <taxon>Episquamata</taxon>
        <taxon>Toxicofera</taxon>
        <taxon>Serpentes</taxon>
        <taxon>Colubroidea</taxon>
        <taxon>Elapidae</taxon>
        <taxon>Hydrophiinae</taxon>
        <taxon>Pseudonaja</taxon>
    </lineage>
</organism>
<reference evidence="6" key="2">
    <citation type="submission" date="2025-09" db="UniProtKB">
        <authorList>
            <consortium name="Ensembl"/>
        </authorList>
    </citation>
    <scope>IDENTIFICATION</scope>
</reference>
<evidence type="ECO:0000256" key="5">
    <source>
        <dbReference type="SAM" id="MobiDB-lite"/>
    </source>
</evidence>
<dbReference type="GO" id="GO:0045540">
    <property type="term" value="P:regulation of cholesterol biosynthetic process"/>
    <property type="evidence" value="ECO:0007669"/>
    <property type="project" value="TreeGrafter"/>
</dbReference>
<dbReference type="AlphaFoldDB" id="A0A670ZMI3"/>
<evidence type="ECO:0000313" key="7">
    <source>
        <dbReference type="Proteomes" id="UP000472273"/>
    </source>
</evidence>
<dbReference type="PANTHER" id="PTHR46378:SF1">
    <property type="entry name" value="STEROL REGULATORY ELEMENT-BINDING PROTEIN CLEAVAGE-ACTIVATING PROTEIN"/>
    <property type="match status" value="1"/>
</dbReference>
<dbReference type="GO" id="GO:0032933">
    <property type="term" value="P:SREBP signaling pathway"/>
    <property type="evidence" value="ECO:0007669"/>
    <property type="project" value="InterPro"/>
</dbReference>
<feature type="region of interest" description="Disordered" evidence="5">
    <location>
        <begin position="216"/>
        <end position="256"/>
    </location>
</feature>
<dbReference type="Ensembl" id="ENSPTXT00000024719.1">
    <property type="protein sequence ID" value="ENSPTXP00000023977.1"/>
    <property type="gene ID" value="ENSPTXG00000016646.1"/>
</dbReference>
<evidence type="ECO:0000256" key="4">
    <source>
        <dbReference type="ARBA" id="ARBA00023136"/>
    </source>
</evidence>
<keyword evidence="3" id="KW-0256">Endoplasmic reticulum</keyword>
<name>A0A670ZMI3_PSETE</name>
<dbReference type="GeneTree" id="ENSGT00940000171891"/>